<dbReference type="FunFam" id="3.40.50.1260:FF:000006">
    <property type="entry name" value="Phosphoglycerate kinase"/>
    <property type="match status" value="1"/>
</dbReference>
<accession>B8D2W5</accession>
<keyword evidence="8 9" id="KW-0067">ATP-binding</keyword>
<evidence type="ECO:0000256" key="2">
    <source>
        <dbReference type="ARBA" id="ARBA00008982"/>
    </source>
</evidence>
<organism evidence="13 14">
    <name type="scientific">Desulfurococcus amylolyticus (strain DSM 18924 / JCM 16383 / VKM B-2413 / 1221n)</name>
    <name type="common">Desulfurococcus kamchatkensis</name>
    <dbReference type="NCBI Taxonomy" id="490899"/>
    <lineage>
        <taxon>Archaea</taxon>
        <taxon>Thermoproteota</taxon>
        <taxon>Thermoprotei</taxon>
        <taxon>Desulfurococcales</taxon>
        <taxon>Desulfurococcaceae</taxon>
        <taxon>Desulfurococcus</taxon>
    </lineage>
</organism>
<dbReference type="InterPro" id="IPR015824">
    <property type="entry name" value="Phosphoglycerate_kinase_N"/>
</dbReference>
<dbReference type="PANTHER" id="PTHR11406">
    <property type="entry name" value="PHOSPHOGLYCERATE KINASE"/>
    <property type="match status" value="1"/>
</dbReference>
<evidence type="ECO:0000256" key="9">
    <source>
        <dbReference type="HAMAP-Rule" id="MF_00145"/>
    </source>
</evidence>
<dbReference type="InterPro" id="IPR001576">
    <property type="entry name" value="Phosphoglycerate_kinase"/>
</dbReference>
<dbReference type="EC" id="2.7.2.3" evidence="3 9"/>
<sequence length="427" mass="47147">MEVINAGVNGINGGTMSHLEIPRLPTIRDIDITGRKVFMRIDINVPIDPDTSEILDDRRIRTHASFIKRLVEEYRPALVLASHQGRPGDSDFTSMEKHAELLSKYTGINIRYIPDVIGPKALEEINNLKPGEILLLDNLRLLSEEVLEAPPERQALTIMARRLSSVINIYVNDAFATAHRSQPSIVGLPLLMPSCIGPLFECEIEAVRKVFGSGESPRIYVLGGSKVRELLRVIENLMRNKLADRILTTGLLAHLFLVAKGVNIGTENMKILEEKGVLSLVPRARYILLRGAPVETPVDLKVEVNGDVRNTYIGEVRGVAKDIGENTVQIYSDLIRDARIIVMRGPAGVIEDERFRDGTLRILDAVYSSNAFTLIAGGHLASMVNESKLSNRIHVSTGGNALLLFLSGEELPALKALELSAKMFLGW</sequence>
<dbReference type="SUPFAM" id="SSF53748">
    <property type="entry name" value="Phosphoglycerate kinase"/>
    <property type="match status" value="1"/>
</dbReference>
<evidence type="ECO:0000256" key="3">
    <source>
        <dbReference type="ARBA" id="ARBA00013061"/>
    </source>
</evidence>
<dbReference type="PIRSF" id="PIRSF000724">
    <property type="entry name" value="Pgk"/>
    <property type="match status" value="1"/>
</dbReference>
<feature type="binding site" evidence="9 11">
    <location>
        <position position="351"/>
    </location>
    <ligand>
        <name>ATP</name>
        <dbReference type="ChEBI" id="CHEBI:30616"/>
    </ligand>
</feature>
<dbReference type="GO" id="GO:0005524">
    <property type="term" value="F:ATP binding"/>
    <property type="evidence" value="ECO:0007669"/>
    <property type="project" value="UniProtKB-KW"/>
</dbReference>
<dbReference type="GO" id="GO:0006096">
    <property type="term" value="P:glycolytic process"/>
    <property type="evidence" value="ECO:0007669"/>
    <property type="project" value="UniProtKB-UniRule"/>
</dbReference>
<evidence type="ECO:0000313" key="13">
    <source>
        <dbReference type="EMBL" id="ACL10512.1"/>
    </source>
</evidence>
<feature type="binding site" evidence="9 10">
    <location>
        <begin position="83"/>
        <end position="86"/>
    </location>
    <ligand>
        <name>substrate</name>
    </ligand>
</feature>
<feature type="binding site" evidence="9">
    <location>
        <begin position="377"/>
        <end position="380"/>
    </location>
    <ligand>
        <name>ATP</name>
        <dbReference type="ChEBI" id="CHEBI:30616"/>
    </ligand>
</feature>
<dbReference type="GO" id="GO:0043531">
    <property type="term" value="F:ADP binding"/>
    <property type="evidence" value="ECO:0007669"/>
    <property type="project" value="TreeGrafter"/>
</dbReference>
<keyword evidence="6 9" id="KW-0547">Nucleotide-binding</keyword>
<dbReference type="eggNOG" id="arCOG00496">
    <property type="taxonomic scope" value="Archaea"/>
</dbReference>
<gene>
    <name evidence="9" type="primary">pgk</name>
    <name evidence="13" type="ordered locus">DKAM_0184</name>
</gene>
<comment type="subunit">
    <text evidence="9">Monomer.</text>
</comment>
<evidence type="ECO:0000256" key="10">
    <source>
        <dbReference type="PIRSR" id="PIRSR000724-1"/>
    </source>
</evidence>
<dbReference type="Pfam" id="PF00162">
    <property type="entry name" value="PGK"/>
    <property type="match status" value="1"/>
</dbReference>
<evidence type="ECO:0000256" key="5">
    <source>
        <dbReference type="ARBA" id="ARBA00022679"/>
    </source>
</evidence>
<feature type="binding site" evidence="9">
    <location>
        <position position="140"/>
    </location>
    <ligand>
        <name>substrate</name>
    </ligand>
</feature>
<feature type="binding site" evidence="9 10">
    <location>
        <begin position="42"/>
        <end position="44"/>
    </location>
    <ligand>
        <name>substrate</name>
    </ligand>
</feature>
<dbReference type="PROSITE" id="PS00111">
    <property type="entry name" value="PGLYCERATE_KINASE"/>
    <property type="match status" value="1"/>
</dbReference>
<evidence type="ECO:0000256" key="6">
    <source>
        <dbReference type="ARBA" id="ARBA00022741"/>
    </source>
</evidence>
<dbReference type="KEGG" id="dka:DKAM_0184"/>
<name>B8D2W5_DESA1</name>
<reference evidence="13 14" key="1">
    <citation type="journal article" date="2009" name="J. Bacteriol.">
        <title>Complete genome sequence of the anaerobic, protein-degrading hyperthermophilic crenarchaeon Desulfurococcus kamchatkensis.</title>
        <authorList>
            <person name="Ravin N.V."/>
            <person name="Mardanov A.V."/>
            <person name="Beletsky A.V."/>
            <person name="Kublanov I.V."/>
            <person name="Kolganova T.V."/>
            <person name="Lebedinsky A.V."/>
            <person name="Chernyh N.A."/>
            <person name="Bonch-Osmolovskaya E.A."/>
            <person name="Skryabin K.G."/>
        </authorList>
    </citation>
    <scope>NUCLEOTIDE SEQUENCE [LARGE SCALE GENOMIC DNA]</scope>
    <source>
        <strain evidence="14">DSM 18924 / JCM 16383 / VKM B-2413 / 1221n</strain>
    </source>
</reference>
<evidence type="ECO:0000256" key="1">
    <source>
        <dbReference type="ARBA" id="ARBA00000642"/>
    </source>
</evidence>
<feature type="binding site" evidence="10">
    <location>
        <position position="59"/>
    </location>
    <ligand>
        <name>(2R)-3-phosphoglycerate</name>
        <dbReference type="ChEBI" id="CHEBI:58272"/>
    </ligand>
</feature>
<dbReference type="PANTHER" id="PTHR11406:SF23">
    <property type="entry name" value="PHOSPHOGLYCERATE KINASE 1, CHLOROPLASTIC-RELATED"/>
    <property type="match status" value="1"/>
</dbReference>
<feature type="binding site" evidence="10">
    <location>
        <position position="180"/>
    </location>
    <ligand>
        <name>(2R)-3-phosphoglycerate</name>
        <dbReference type="ChEBI" id="CHEBI:58272"/>
    </ligand>
</feature>
<dbReference type="GO" id="GO:0006094">
    <property type="term" value="P:gluconeogenesis"/>
    <property type="evidence" value="ECO:0007669"/>
    <property type="project" value="TreeGrafter"/>
</dbReference>
<comment type="catalytic activity">
    <reaction evidence="1 9 12">
        <text>(2R)-3-phosphoglycerate + ATP = (2R)-3-phospho-glyceroyl phosphate + ADP</text>
        <dbReference type="Rhea" id="RHEA:14801"/>
        <dbReference type="ChEBI" id="CHEBI:30616"/>
        <dbReference type="ChEBI" id="CHEBI:57604"/>
        <dbReference type="ChEBI" id="CHEBI:58272"/>
        <dbReference type="ChEBI" id="CHEBI:456216"/>
        <dbReference type="EC" id="2.7.2.3"/>
    </reaction>
</comment>
<evidence type="ECO:0000256" key="12">
    <source>
        <dbReference type="RuleBase" id="RU000532"/>
    </source>
</evidence>
<evidence type="ECO:0000313" key="14">
    <source>
        <dbReference type="Proteomes" id="UP000006903"/>
    </source>
</evidence>
<dbReference type="EMBL" id="CP001140">
    <property type="protein sequence ID" value="ACL10512.1"/>
    <property type="molecule type" value="Genomic_DNA"/>
</dbReference>
<dbReference type="InterPro" id="IPR036043">
    <property type="entry name" value="Phosphoglycerate_kinase_sf"/>
</dbReference>
<feature type="binding site" evidence="9">
    <location>
        <position position="59"/>
    </location>
    <ligand>
        <name>substrate</name>
    </ligand>
</feature>
<protein>
    <recommendedName>
        <fullName evidence="4 9">Phosphoglycerate kinase</fullName>
        <ecNumber evidence="3 9">2.7.2.3</ecNumber>
    </recommendedName>
</protein>
<comment type="subcellular location">
    <subcellularLocation>
        <location evidence="9">Cytoplasm</location>
    </subcellularLocation>
</comment>
<evidence type="ECO:0000256" key="11">
    <source>
        <dbReference type="PIRSR" id="PIRSR000724-2"/>
    </source>
</evidence>
<proteinExistence type="inferred from homology"/>
<feature type="binding site" evidence="9">
    <location>
        <position position="180"/>
    </location>
    <ligand>
        <name>substrate</name>
    </ligand>
</feature>
<dbReference type="HOGENOM" id="CLU_025427_0_2_2"/>
<comment type="similarity">
    <text evidence="2 9 12">Belongs to the phosphoglycerate kinase family.</text>
</comment>
<keyword evidence="5 9" id="KW-0808">Transferase</keyword>
<keyword evidence="7 9" id="KW-0418">Kinase</keyword>
<keyword evidence="9" id="KW-0963">Cytoplasm</keyword>
<evidence type="ECO:0000256" key="8">
    <source>
        <dbReference type="ARBA" id="ARBA00022840"/>
    </source>
</evidence>
<dbReference type="GO" id="GO:0005829">
    <property type="term" value="C:cytosol"/>
    <property type="evidence" value="ECO:0007669"/>
    <property type="project" value="TreeGrafter"/>
</dbReference>
<dbReference type="HAMAP" id="MF_00145">
    <property type="entry name" value="Phosphoglyc_kinase"/>
    <property type="match status" value="1"/>
</dbReference>
<evidence type="ECO:0000256" key="7">
    <source>
        <dbReference type="ARBA" id="ARBA00022777"/>
    </source>
</evidence>
<dbReference type="GO" id="GO:0004618">
    <property type="term" value="F:phosphoglycerate kinase activity"/>
    <property type="evidence" value="ECO:0007669"/>
    <property type="project" value="UniProtKB-UniRule"/>
</dbReference>
<comment type="pathway">
    <text evidence="9">Carbohydrate degradation; glycolysis; pyruvate from D-glyceraldehyde 3-phosphate: step 2/5.</text>
</comment>
<dbReference type="AlphaFoldDB" id="B8D2W5"/>
<feature type="binding site" evidence="10">
    <location>
        <position position="140"/>
    </location>
    <ligand>
        <name>(2R)-3-phosphoglycerate</name>
        <dbReference type="ChEBI" id="CHEBI:58272"/>
    </ligand>
</feature>
<dbReference type="InterPro" id="IPR015911">
    <property type="entry name" value="Phosphoglycerate_kinase_CS"/>
</dbReference>
<dbReference type="STRING" id="490899.DKAM_0184"/>
<dbReference type="Gene3D" id="3.40.50.1260">
    <property type="entry name" value="Phosphoglycerate kinase, N-terminal domain"/>
    <property type="match status" value="2"/>
</dbReference>
<dbReference type="PRINTS" id="PR00477">
    <property type="entry name" value="PHGLYCKINASE"/>
</dbReference>
<dbReference type="UniPathway" id="UPA00109">
    <property type="reaction ID" value="UER00185"/>
</dbReference>
<evidence type="ECO:0000256" key="4">
    <source>
        <dbReference type="ARBA" id="ARBA00016471"/>
    </source>
</evidence>
<comment type="caution">
    <text evidence="9">Lacks conserved residue(s) required for the propagation of feature annotation.</text>
</comment>
<dbReference type="Proteomes" id="UP000006903">
    <property type="component" value="Chromosome"/>
</dbReference>
<keyword evidence="9" id="KW-0324">Glycolysis</keyword>